<name>A0A816XDU9_BRANA</name>
<dbReference type="SUPFAM" id="SSF52402">
    <property type="entry name" value="Adenine nucleotide alpha hydrolases-like"/>
    <property type="match status" value="1"/>
</dbReference>
<dbReference type="InterPro" id="IPR001245">
    <property type="entry name" value="Ser-Thr/Tyr_kinase_cat_dom"/>
</dbReference>
<evidence type="ECO:0000256" key="4">
    <source>
        <dbReference type="ARBA" id="ARBA00022777"/>
    </source>
</evidence>
<evidence type="ECO:0000256" key="2">
    <source>
        <dbReference type="ARBA" id="ARBA00022679"/>
    </source>
</evidence>
<dbReference type="InterPro" id="IPR000719">
    <property type="entry name" value="Prot_kinase_dom"/>
</dbReference>
<dbReference type="Gene3D" id="3.30.200.20">
    <property type="entry name" value="Phosphorylase Kinase, domain 1"/>
    <property type="match status" value="1"/>
</dbReference>
<dbReference type="Gene3D" id="1.10.510.10">
    <property type="entry name" value="Transferase(Phosphotransferase) domain 1"/>
    <property type="match status" value="1"/>
</dbReference>
<dbReference type="InterPro" id="IPR046958">
    <property type="entry name" value="RBK1/2/STUNTED"/>
</dbReference>
<dbReference type="Gene3D" id="3.40.50.620">
    <property type="entry name" value="HUPs"/>
    <property type="match status" value="1"/>
</dbReference>
<dbReference type="GO" id="GO:0004672">
    <property type="term" value="F:protein kinase activity"/>
    <property type="evidence" value="ECO:0007669"/>
    <property type="project" value="InterPro"/>
</dbReference>
<keyword evidence="3 6" id="KW-0547">Nucleotide-binding</keyword>
<keyword evidence="5 6" id="KW-0067">ATP-binding</keyword>
<evidence type="ECO:0000313" key="9">
    <source>
        <dbReference type="EMBL" id="CAF2145206.1"/>
    </source>
</evidence>
<feature type="domain" description="Protein kinase" evidence="8">
    <location>
        <begin position="351"/>
        <end position="629"/>
    </location>
</feature>
<dbReference type="InterPro" id="IPR017441">
    <property type="entry name" value="Protein_kinase_ATP_BS"/>
</dbReference>
<dbReference type="PANTHER" id="PTHR47987:SF5">
    <property type="entry name" value="PROTEIN KINASE DOMAIN-CONTAINING PROTEIN"/>
    <property type="match status" value="1"/>
</dbReference>
<dbReference type="PROSITE" id="PS50011">
    <property type="entry name" value="PROTEIN_KINASE_DOM"/>
    <property type="match status" value="1"/>
</dbReference>
<evidence type="ECO:0000256" key="5">
    <source>
        <dbReference type="ARBA" id="ARBA00022840"/>
    </source>
</evidence>
<dbReference type="FunFam" id="1.10.510.10:FF:000284">
    <property type="entry name" value="Putative receptor-like serine/threonine-protein kinase"/>
    <property type="match status" value="1"/>
</dbReference>
<dbReference type="FunFam" id="3.30.200.20:FF:000268">
    <property type="entry name" value="probable receptor-like serine/threonine-protein kinase At5g57670"/>
    <property type="match status" value="1"/>
</dbReference>
<dbReference type="SUPFAM" id="SSF56112">
    <property type="entry name" value="Protein kinase-like (PK-like)"/>
    <property type="match status" value="1"/>
</dbReference>
<reference evidence="9" key="1">
    <citation type="submission" date="2021-01" db="EMBL/GenBank/DDBJ databases">
        <authorList>
            <consortium name="Genoscope - CEA"/>
            <person name="William W."/>
        </authorList>
    </citation>
    <scope>NUCLEOTIDE SEQUENCE</scope>
</reference>
<dbReference type="FunFam" id="3.40.50.620:FF:000177">
    <property type="entry name" value="probable receptor-like serine/threonine-protein kinase At5g57670"/>
    <property type="match status" value="1"/>
</dbReference>
<dbReference type="SMART" id="SM00220">
    <property type="entry name" value="S_TKc"/>
    <property type="match status" value="1"/>
</dbReference>
<gene>
    <name evidence="9" type="ORF">DARMORV10_A02P43060.1</name>
</gene>
<keyword evidence="4" id="KW-0418">Kinase</keyword>
<organism evidence="9">
    <name type="scientific">Brassica napus</name>
    <name type="common">Rape</name>
    <dbReference type="NCBI Taxonomy" id="3708"/>
    <lineage>
        <taxon>Eukaryota</taxon>
        <taxon>Viridiplantae</taxon>
        <taxon>Streptophyta</taxon>
        <taxon>Embryophyta</taxon>
        <taxon>Tracheophyta</taxon>
        <taxon>Spermatophyta</taxon>
        <taxon>Magnoliopsida</taxon>
        <taxon>eudicotyledons</taxon>
        <taxon>Gunneridae</taxon>
        <taxon>Pentapetalae</taxon>
        <taxon>rosids</taxon>
        <taxon>malvids</taxon>
        <taxon>Brassicales</taxon>
        <taxon>Brassicaceae</taxon>
        <taxon>Brassiceae</taxon>
        <taxon>Brassica</taxon>
    </lineage>
</organism>
<accession>A0A816XDU9</accession>
<dbReference type="PANTHER" id="PTHR47987">
    <property type="entry name" value="OS08G0249100 PROTEIN"/>
    <property type="match status" value="1"/>
</dbReference>
<dbReference type="Pfam" id="PF00582">
    <property type="entry name" value="Usp"/>
    <property type="match status" value="1"/>
</dbReference>
<proteinExistence type="predicted"/>
<dbReference type="InterPro" id="IPR014729">
    <property type="entry name" value="Rossmann-like_a/b/a_fold"/>
</dbReference>
<evidence type="ECO:0000259" key="8">
    <source>
        <dbReference type="PROSITE" id="PS50011"/>
    </source>
</evidence>
<evidence type="ECO:0000256" key="7">
    <source>
        <dbReference type="SAM" id="MobiDB-lite"/>
    </source>
</evidence>
<evidence type="ECO:0000256" key="3">
    <source>
        <dbReference type="ARBA" id="ARBA00022741"/>
    </source>
</evidence>
<dbReference type="Pfam" id="PF07714">
    <property type="entry name" value="PK_Tyr_Ser-Thr"/>
    <property type="match status" value="1"/>
</dbReference>
<feature type="binding site" evidence="6">
    <location>
        <position position="379"/>
    </location>
    <ligand>
        <name>ATP</name>
        <dbReference type="ChEBI" id="CHEBI:30616"/>
    </ligand>
</feature>
<dbReference type="InterPro" id="IPR011009">
    <property type="entry name" value="Kinase-like_dom_sf"/>
</dbReference>
<feature type="region of interest" description="Disordered" evidence="7">
    <location>
        <begin position="202"/>
        <end position="223"/>
    </location>
</feature>
<dbReference type="AlphaFoldDB" id="A0A816XDU9"/>
<evidence type="ECO:0000256" key="6">
    <source>
        <dbReference type="PROSITE-ProRule" id="PRU10141"/>
    </source>
</evidence>
<dbReference type="InterPro" id="IPR008271">
    <property type="entry name" value="Ser/Thr_kinase_AS"/>
</dbReference>
<dbReference type="EMBL" id="HG994356">
    <property type="protein sequence ID" value="CAF2145206.1"/>
    <property type="molecule type" value="Genomic_DNA"/>
</dbReference>
<evidence type="ECO:0000256" key="1">
    <source>
        <dbReference type="ARBA" id="ARBA00022527"/>
    </source>
</evidence>
<dbReference type="PROSITE" id="PS00107">
    <property type="entry name" value="PROTEIN_KINASE_ATP"/>
    <property type="match status" value="1"/>
</dbReference>
<sequence>MKPTGGGGEKPATEGSALVIVGVNPDERSREVLTWSLVNVARPGDRIIALHVLDYSLEGSTSLISLVKTFDTMLGVYESFCNLKQANGCCEQVDLKLKFLRGKSARKVLVQEVKSCGATSLIVGSSKRHHTIRSSASLAKYCARSLAKDVSVFAVKSGKIMFRRVPSNNGAEGSHMKLPSLVCASPNVAIEAAKIGNTFSPARTTSSRWTRTSRTSSLQSPESLGVDNSLALVPVPTNKTDSGSPESGPGWHFLRRNWTKVSAKKAVLQWVSKLRGRDSAAVAYLDRKRSDSGCDEDCSSSIDGSELMQSPLSPCVGSNNVPEELEGLHEKYSSTCRLFTYKEVLSITSNFASDNLIGEGGNSYVYRGDLPDGRELAVKLLKPCLDVMKEFKQEIEVITSVNHKNIVSLFGFCFENNNLMLVYDYLPRGSLEENLHGNRKDAASFGWLERYRVAVGVAEALDYLHNTHDPEVIHRDVKSSNVLLADDFEAQLSDFGFASLASSASQHVTCGDIAGTFGYLAPEYFMHGKVTDRIDVYAFGVVLLELLSGRKPICVDQSKGQESLVLWANPILESGKFTHLLDPSLETDNSNDLIEKLLLAATLCIKRSPNDRPQMSLVVKILQGDEEATEWGKQQVRASQDAREYLTNIESHINLALLDLEDDAASDSSPEANSISVEDYLKGRWSRTASFNFN</sequence>
<keyword evidence="1" id="KW-0723">Serine/threonine-protein kinase</keyword>
<feature type="compositionally biased region" description="Low complexity" evidence="7">
    <location>
        <begin position="203"/>
        <end position="217"/>
    </location>
</feature>
<keyword evidence="2" id="KW-0808">Transferase</keyword>
<dbReference type="PROSITE" id="PS00108">
    <property type="entry name" value="PROTEIN_KINASE_ST"/>
    <property type="match status" value="1"/>
</dbReference>
<dbReference type="Proteomes" id="UP001295469">
    <property type="component" value="Chromosome A02"/>
</dbReference>
<dbReference type="InterPro" id="IPR006016">
    <property type="entry name" value="UspA"/>
</dbReference>
<dbReference type="GO" id="GO:0005524">
    <property type="term" value="F:ATP binding"/>
    <property type="evidence" value="ECO:0007669"/>
    <property type="project" value="UniProtKB-UniRule"/>
</dbReference>
<protein>
    <submittedName>
        <fullName evidence="9">(rape) hypothetical protein</fullName>
    </submittedName>
</protein>